<reference evidence="2 3" key="1">
    <citation type="submission" date="2021-03" db="EMBL/GenBank/DDBJ databases">
        <title>Complete genome of Streptomyces formicae strain 1H-GS9 (DSM 100524).</title>
        <authorList>
            <person name="Atanasov K.E."/>
            <person name="Altabella T."/>
            <person name="Ferrer A."/>
        </authorList>
    </citation>
    <scope>NUCLEOTIDE SEQUENCE [LARGE SCALE GENOMIC DNA]</scope>
    <source>
        <strain evidence="2 3">1H-GS9</strain>
    </source>
</reference>
<protein>
    <submittedName>
        <fullName evidence="2">Uncharacterized protein</fullName>
    </submittedName>
</protein>
<dbReference type="RefSeq" id="WP_242331903.1">
    <property type="nucleotide sequence ID" value="NZ_CP071872.1"/>
</dbReference>
<evidence type="ECO:0000313" key="2">
    <source>
        <dbReference type="EMBL" id="UNM13184.1"/>
    </source>
</evidence>
<sequence>MHPQGRTLVLDVLPTTFPWVRYLPAHDAREFSVDLVAALGAASEPDNTAAVAQPITEWKHTSDIHADPEPRSLPTPARTSGPCPSRGPQREPKRGDRAARARGSGTSASPTARQPRAGSI</sequence>
<organism evidence="2 3">
    <name type="scientific">Streptomyces formicae</name>
    <dbReference type="NCBI Taxonomy" id="1616117"/>
    <lineage>
        <taxon>Bacteria</taxon>
        <taxon>Bacillati</taxon>
        <taxon>Actinomycetota</taxon>
        <taxon>Actinomycetes</taxon>
        <taxon>Kitasatosporales</taxon>
        <taxon>Streptomycetaceae</taxon>
        <taxon>Streptomyces</taxon>
    </lineage>
</organism>
<accession>A0ABY3WKP1</accession>
<feature type="region of interest" description="Disordered" evidence="1">
    <location>
        <begin position="43"/>
        <end position="120"/>
    </location>
</feature>
<dbReference type="Proteomes" id="UP000828924">
    <property type="component" value="Chromosome"/>
</dbReference>
<name>A0ABY3WKP1_9ACTN</name>
<keyword evidence="3" id="KW-1185">Reference proteome</keyword>
<proteinExistence type="predicted"/>
<dbReference type="EMBL" id="CP071872">
    <property type="protein sequence ID" value="UNM13184.1"/>
    <property type="molecule type" value="Genomic_DNA"/>
</dbReference>
<gene>
    <name evidence="2" type="ORF">J4032_18310</name>
</gene>
<feature type="compositionally biased region" description="Basic and acidic residues" evidence="1">
    <location>
        <begin position="57"/>
        <end position="70"/>
    </location>
</feature>
<feature type="compositionally biased region" description="Basic and acidic residues" evidence="1">
    <location>
        <begin position="88"/>
        <end position="99"/>
    </location>
</feature>
<evidence type="ECO:0000256" key="1">
    <source>
        <dbReference type="SAM" id="MobiDB-lite"/>
    </source>
</evidence>
<evidence type="ECO:0000313" key="3">
    <source>
        <dbReference type="Proteomes" id="UP000828924"/>
    </source>
</evidence>